<dbReference type="InterPro" id="IPR008928">
    <property type="entry name" value="6-hairpin_glycosidase_sf"/>
</dbReference>
<keyword evidence="3" id="KW-1185">Reference proteome</keyword>
<dbReference type="RefSeq" id="WP_039094996.1">
    <property type="nucleotide sequence ID" value="NZ_JTDN01000001.1"/>
</dbReference>
<dbReference type="InterPro" id="IPR028028">
    <property type="entry name" value="DUF4450"/>
</dbReference>
<dbReference type="SUPFAM" id="SSF48208">
    <property type="entry name" value="Six-hairpin glycosidases"/>
    <property type="match status" value="1"/>
</dbReference>
<accession>A0A0B2C1L4</accession>
<organism evidence="2 3">
    <name type="scientific">Croceibacterium mercuriale</name>
    <dbReference type="NCBI Taxonomy" id="1572751"/>
    <lineage>
        <taxon>Bacteria</taxon>
        <taxon>Pseudomonadati</taxon>
        <taxon>Pseudomonadota</taxon>
        <taxon>Alphaproteobacteria</taxon>
        <taxon>Sphingomonadales</taxon>
        <taxon>Erythrobacteraceae</taxon>
        <taxon>Croceibacterium</taxon>
    </lineage>
</organism>
<dbReference type="EMBL" id="JTDN01000001">
    <property type="protein sequence ID" value="KHL26070.1"/>
    <property type="molecule type" value="Genomic_DNA"/>
</dbReference>
<gene>
    <name evidence="2" type="ORF">PK98_05930</name>
</gene>
<feature type="chain" id="PRO_5002088367" description="Glycogen debranching protein" evidence="1">
    <location>
        <begin position="25"/>
        <end position="1117"/>
    </location>
</feature>
<proteinExistence type="predicted"/>
<feature type="signal peptide" evidence="1">
    <location>
        <begin position="1"/>
        <end position="24"/>
    </location>
</feature>
<evidence type="ECO:0008006" key="4">
    <source>
        <dbReference type="Google" id="ProtNLM"/>
    </source>
</evidence>
<comment type="caution">
    <text evidence="2">The sequence shown here is derived from an EMBL/GenBank/DDBJ whole genome shotgun (WGS) entry which is preliminary data.</text>
</comment>
<dbReference type="STRING" id="1572751.PK98_05930"/>
<dbReference type="Pfam" id="PF14614">
    <property type="entry name" value="DUF4450"/>
    <property type="match status" value="1"/>
</dbReference>
<name>A0A0B2C1L4_9SPHN</name>
<evidence type="ECO:0000313" key="2">
    <source>
        <dbReference type="EMBL" id="KHL26070.1"/>
    </source>
</evidence>
<reference evidence="2 3" key="1">
    <citation type="submission" date="2014-11" db="EMBL/GenBank/DDBJ databases">
        <title>Draft genome sequence of Kirrobacter mercurialis.</title>
        <authorList>
            <person name="Coil D.A."/>
            <person name="Eisen J.A."/>
        </authorList>
    </citation>
    <scope>NUCLEOTIDE SEQUENCE [LARGE SCALE GENOMIC DNA]</scope>
    <source>
        <strain evidence="2 3">Coronado</strain>
    </source>
</reference>
<dbReference type="InterPro" id="IPR012341">
    <property type="entry name" value="6hp_glycosidase-like_sf"/>
</dbReference>
<protein>
    <recommendedName>
        <fullName evidence="4">Glycogen debranching protein</fullName>
    </recommendedName>
</protein>
<sequence length="1117" mass="120009">MPRPFILLASALALTTALTQPMLAQTLVATGGVAPNREGELARPVRYTPDGDAFRIENGTERYNRPLYGGNTAFRVDGGDRPEFVLYLPGRGGNLRFAVRLADGTYWWLHEAEAITTHYRPGELTYRITDRRLGTGAIELVAVALADTEGLAIHAGGDGLPPDTQLAWAFGGVNGQRGTRDGDIGTEKVPISEWFGFQPAFAQDNIVEPLDDGFSVSGKPGMITGTLRNGGVTGTAPGEAWNSPADLFAGPATNVAPERPVMTGSLQLDGDGGFLVLQRTAYAPAANTDLSTYAAVSADRRAPPPLPPLAPPYPSDALPQVFADARAHFAELRGRVRIVTPDPWLNAAAASLNVAADAVWDGPQAAIMHGAVAWRTKLVGWRGPYALDALGWHDRARANFRAWLPRQNTDPIPATIPPADTDSNLARNESALHSNGDLANAHYDMNAVFVDALFRHIAWTGDLDFAREAWPAIQRHLAWEQRLFRRPFGSDGLPLYEAYAQIWASDDVGYNGGGVAYASAYNLFHNRQAASLARALGEDATPFEAEAEAIGRAMRAHLWLPERGHFAEYRDFLGEQATHPAAGLWSFYHVLDSGVPDRQEAWRMADAVASTMPMLPVEGPGVPGERQHGVYASSNWMPYTWSVNNVVMGENLHTALGLWQAGRAEDAYTLARSALLASMFMGISPGNVGSMNYLDVYRREAQRDFADGSGVMARTLVEGLFGVRPDALARSLTVQPGLPAAWDHAELHHPDLSLSFRRDGAEDRWTLRQTGDRFARLHLRLPARRDQVAAVTVAGQPAEWQVDETAVGAPAILIAAPLGAEAEVVVRWAGDAIAPATGAGSRFAARQQGAMRWWVPTGPVAEQPVTPIVTDSAPTGAQRTVDLAPFFNDAVTAIFASGKYVSPRSPFASLALPSQGLGAWAGHVNATATIDDAGLRQAVQAGGGWFTLPDGGRFAMPASGKNALFVSKWDNYPDEVTLPLSGSGRFLRLLMAGTTNAMQSRIDNGEVIVTYTDGTTARLALHNPTTWWPIERDYLPDDYQFRIPGPRPLRVDLATARVRQGGEAGAGTGPESRIEGGSATVLGLQLDPARQLQSLTVRARANEVVIGLLAATIDGGA</sequence>
<dbReference type="Gene3D" id="1.50.10.10">
    <property type="match status" value="1"/>
</dbReference>
<evidence type="ECO:0000256" key="1">
    <source>
        <dbReference type="SAM" id="SignalP"/>
    </source>
</evidence>
<dbReference type="GO" id="GO:0005975">
    <property type="term" value="P:carbohydrate metabolic process"/>
    <property type="evidence" value="ECO:0007669"/>
    <property type="project" value="InterPro"/>
</dbReference>
<dbReference type="AlphaFoldDB" id="A0A0B2C1L4"/>
<dbReference type="Proteomes" id="UP000030988">
    <property type="component" value="Unassembled WGS sequence"/>
</dbReference>
<evidence type="ECO:0000313" key="3">
    <source>
        <dbReference type="Proteomes" id="UP000030988"/>
    </source>
</evidence>
<keyword evidence="1" id="KW-0732">Signal</keyword>